<keyword evidence="1" id="KW-0689">Ribosomal protein</keyword>
<geneLocation type="chloroplast" evidence="1"/>
<gene>
    <name evidence="1" type="primary">rpl36</name>
</gene>
<dbReference type="GO" id="GO:0005840">
    <property type="term" value="C:ribosome"/>
    <property type="evidence" value="ECO:0007669"/>
    <property type="project" value="UniProtKB-KW"/>
</dbReference>
<accession>A0A0H3V6N4</accession>
<dbReference type="AlphaFoldDB" id="A0A0H3V6N4"/>
<sequence length="70" mass="8585">MEFGHFRGYFFFYFLESQVLFSKDYPCLCLCFGLEQMTLIRPRLRISRHFVQILRTEALIFIFPYSFLKL</sequence>
<keyword evidence="1" id="KW-0150">Chloroplast</keyword>
<proteinExistence type="predicted"/>
<evidence type="ECO:0000313" key="1">
    <source>
        <dbReference type="EMBL" id="AJP34013.1"/>
    </source>
</evidence>
<reference evidence="1" key="1">
    <citation type="journal article" date="2015" name="Sci. Rep.">
        <title>Relationships of wild and domesticated rices (Oryza AA genome species) based upon whole chloroplast genome sequences.</title>
        <authorList>
            <person name="Wambugu P.W."/>
            <person name="Brozynska M."/>
            <person name="Furtado A."/>
            <person name="Waters D.L."/>
            <person name="Henry R.J."/>
        </authorList>
    </citation>
    <scope>NUCLEOTIDE SEQUENCE</scope>
    <source>
        <strain evidence="1">101328</strain>
    </source>
</reference>
<dbReference type="EMBL" id="KM881639">
    <property type="protein sequence ID" value="AJP34013.1"/>
    <property type="molecule type" value="Genomic_DNA"/>
</dbReference>
<keyword evidence="1" id="KW-0687">Ribonucleoprotein</keyword>
<keyword evidence="1" id="KW-0934">Plastid</keyword>
<name>A0A0H3V6N4_ORYGL</name>
<organism evidence="1">
    <name type="scientific">Oryza glaberrima</name>
    <name type="common">African rice</name>
    <dbReference type="NCBI Taxonomy" id="4538"/>
    <lineage>
        <taxon>Eukaryota</taxon>
        <taxon>Viridiplantae</taxon>
        <taxon>Streptophyta</taxon>
        <taxon>Embryophyta</taxon>
        <taxon>Tracheophyta</taxon>
        <taxon>Spermatophyta</taxon>
        <taxon>Magnoliopsida</taxon>
        <taxon>Liliopsida</taxon>
        <taxon>Poales</taxon>
        <taxon>Poaceae</taxon>
        <taxon>BOP clade</taxon>
        <taxon>Oryzoideae</taxon>
        <taxon>Oryzeae</taxon>
        <taxon>Oryzinae</taxon>
        <taxon>Oryza</taxon>
    </lineage>
</organism>
<protein>
    <submittedName>
        <fullName evidence="1">Ribosomal protein L36</fullName>
    </submittedName>
</protein>